<accession>A0ABP3RP30</accession>
<dbReference type="EMBL" id="BAAAHE010000011">
    <property type="protein sequence ID" value="GAA0614164.1"/>
    <property type="molecule type" value="Genomic_DNA"/>
</dbReference>
<sequence>MTAPGADDLSTAAMRAMAARTDPDLLAAAVSRDTATHVWPEHVRNPEFLDALRKSGRDNVRAIVDVLAGRLRLEDVNPTGALAFADLTAELGIPVSELERGYWVGVRGFWREWFRLARIEAAKGEGTLEELVGPATIELLDYIIHIVGIVVARYDAVRAEILRNQEDRRRALLGQILGGAISAPTGELENLLGYRLRGTHLALALEVDERAQAERVASTLTETSGALGSLMLLHAPGTWMLWLGYAGAVGPKETAAVARAAAATGATMAIGAPGTGLDGLRRTYEQALDAARLHRRIGKQPPVLWFSEVRLELLMLHDEDAARQFVADELGELAGADERAERTCETLLAWLTTGSQSRAATRLGVHENTVRIRIRHAEEVLAQGLSERRAEVLAALRLRRLLGPPGPR</sequence>
<evidence type="ECO:0000256" key="1">
    <source>
        <dbReference type="ARBA" id="ARBA00006754"/>
    </source>
</evidence>
<feature type="domain" description="RsbT co-antagonist protein RsbRD N-terminal" evidence="3">
    <location>
        <begin position="39"/>
        <end position="169"/>
    </location>
</feature>
<evidence type="ECO:0000313" key="5">
    <source>
        <dbReference type="EMBL" id="GAA0614164.1"/>
    </source>
</evidence>
<gene>
    <name evidence="5" type="ORF">GCM10009547_15010</name>
</gene>
<dbReference type="Pfam" id="PF13556">
    <property type="entry name" value="HTH_30"/>
    <property type="match status" value="1"/>
</dbReference>
<evidence type="ECO:0000259" key="4">
    <source>
        <dbReference type="Pfam" id="PF17853"/>
    </source>
</evidence>
<comment type="similarity">
    <text evidence="1">Belongs to the CdaR family.</text>
</comment>
<protein>
    <submittedName>
        <fullName evidence="5">Helix-turn-helix domain-containing protein</fullName>
    </submittedName>
</protein>
<dbReference type="InterPro" id="IPR025751">
    <property type="entry name" value="RsbRD_N_dom"/>
</dbReference>
<dbReference type="Proteomes" id="UP001500957">
    <property type="component" value="Unassembled WGS sequence"/>
</dbReference>
<dbReference type="Gene3D" id="1.10.10.2840">
    <property type="entry name" value="PucR C-terminal helix-turn-helix domain"/>
    <property type="match status" value="1"/>
</dbReference>
<reference evidence="6" key="1">
    <citation type="journal article" date="2019" name="Int. J. Syst. Evol. Microbiol.">
        <title>The Global Catalogue of Microorganisms (GCM) 10K type strain sequencing project: providing services to taxonomists for standard genome sequencing and annotation.</title>
        <authorList>
            <consortium name="The Broad Institute Genomics Platform"/>
            <consortium name="The Broad Institute Genome Sequencing Center for Infectious Disease"/>
            <person name="Wu L."/>
            <person name="Ma J."/>
        </authorList>
    </citation>
    <scope>NUCLEOTIDE SEQUENCE [LARGE SCALE GENOMIC DNA]</scope>
    <source>
        <strain evidence="6">JCM 10671</strain>
    </source>
</reference>
<dbReference type="Pfam" id="PF17853">
    <property type="entry name" value="GGDEF_2"/>
    <property type="match status" value="1"/>
</dbReference>
<dbReference type="Pfam" id="PF14361">
    <property type="entry name" value="RsbRD_N"/>
    <property type="match status" value="1"/>
</dbReference>
<dbReference type="PANTHER" id="PTHR33744">
    <property type="entry name" value="CARBOHYDRATE DIACID REGULATOR"/>
    <property type="match status" value="1"/>
</dbReference>
<evidence type="ECO:0000259" key="2">
    <source>
        <dbReference type="Pfam" id="PF13556"/>
    </source>
</evidence>
<organism evidence="5 6">
    <name type="scientific">Sporichthya brevicatena</name>
    <dbReference type="NCBI Taxonomy" id="171442"/>
    <lineage>
        <taxon>Bacteria</taxon>
        <taxon>Bacillati</taxon>
        <taxon>Actinomycetota</taxon>
        <taxon>Actinomycetes</taxon>
        <taxon>Sporichthyales</taxon>
        <taxon>Sporichthyaceae</taxon>
        <taxon>Sporichthya</taxon>
    </lineage>
</organism>
<dbReference type="InterPro" id="IPR051448">
    <property type="entry name" value="CdaR-like_regulators"/>
</dbReference>
<name>A0ABP3RP30_9ACTN</name>
<dbReference type="InterPro" id="IPR041522">
    <property type="entry name" value="CdaR_GGDEF"/>
</dbReference>
<evidence type="ECO:0000313" key="6">
    <source>
        <dbReference type="Proteomes" id="UP001500957"/>
    </source>
</evidence>
<dbReference type="InterPro" id="IPR042070">
    <property type="entry name" value="PucR_C-HTH_sf"/>
</dbReference>
<evidence type="ECO:0000259" key="3">
    <source>
        <dbReference type="Pfam" id="PF14361"/>
    </source>
</evidence>
<feature type="domain" description="CdaR GGDEF-like" evidence="4">
    <location>
        <begin position="189"/>
        <end position="293"/>
    </location>
</feature>
<dbReference type="PANTHER" id="PTHR33744:SF1">
    <property type="entry name" value="DNA-BINDING TRANSCRIPTIONAL ACTIVATOR ADER"/>
    <property type="match status" value="1"/>
</dbReference>
<keyword evidence="6" id="KW-1185">Reference proteome</keyword>
<proteinExistence type="inferred from homology"/>
<comment type="caution">
    <text evidence="5">The sequence shown here is derived from an EMBL/GenBank/DDBJ whole genome shotgun (WGS) entry which is preliminary data.</text>
</comment>
<feature type="domain" description="PucR C-terminal helix-turn-helix" evidence="2">
    <location>
        <begin position="345"/>
        <end position="397"/>
    </location>
</feature>
<dbReference type="RefSeq" id="WP_344603222.1">
    <property type="nucleotide sequence ID" value="NZ_BAAAHE010000011.1"/>
</dbReference>
<dbReference type="InterPro" id="IPR025736">
    <property type="entry name" value="PucR_C-HTH_dom"/>
</dbReference>